<keyword evidence="1" id="KW-0732">Signal</keyword>
<dbReference type="AlphaFoldDB" id="A0A2G4EW78"/>
<protein>
    <recommendedName>
        <fullName evidence="2">Glycosyl hydrolase-like 10 domain-containing protein</fullName>
    </recommendedName>
</protein>
<dbReference type="PANTHER" id="PTHR43405">
    <property type="entry name" value="GLYCOSYL HYDROLASE DIGH"/>
    <property type="match status" value="1"/>
</dbReference>
<evidence type="ECO:0000313" key="3">
    <source>
        <dbReference type="EMBL" id="PHX53784.1"/>
    </source>
</evidence>
<reference evidence="3" key="1">
    <citation type="submission" date="2017-10" db="EMBL/GenBank/DDBJ databases">
        <title>Draft genome sequence of the planktic cyanobacteria Tychonema bourrellyi isolated from alpine lentic freshwater.</title>
        <authorList>
            <person name="Tett A."/>
            <person name="Armanini F."/>
            <person name="Asnicar F."/>
            <person name="Boscaini A."/>
            <person name="Pasolli E."/>
            <person name="Zolfo M."/>
            <person name="Donati C."/>
            <person name="Salmaso N."/>
            <person name="Segata N."/>
        </authorList>
    </citation>
    <scope>NUCLEOTIDE SEQUENCE</scope>
    <source>
        <strain evidence="3">FEM_GT703</strain>
    </source>
</reference>
<organism evidence="3 4">
    <name type="scientific">Tychonema bourrellyi FEM_GT703</name>
    <dbReference type="NCBI Taxonomy" id="2040638"/>
    <lineage>
        <taxon>Bacteria</taxon>
        <taxon>Bacillati</taxon>
        <taxon>Cyanobacteriota</taxon>
        <taxon>Cyanophyceae</taxon>
        <taxon>Oscillatoriophycideae</taxon>
        <taxon>Oscillatoriales</taxon>
        <taxon>Microcoleaceae</taxon>
        <taxon>Tychonema</taxon>
    </lineage>
</organism>
<evidence type="ECO:0000259" key="2">
    <source>
        <dbReference type="Pfam" id="PF02638"/>
    </source>
</evidence>
<evidence type="ECO:0000256" key="1">
    <source>
        <dbReference type="ARBA" id="ARBA00022729"/>
    </source>
</evidence>
<evidence type="ECO:0000313" key="4">
    <source>
        <dbReference type="Proteomes" id="UP000226442"/>
    </source>
</evidence>
<dbReference type="Proteomes" id="UP000226442">
    <property type="component" value="Unassembled WGS sequence"/>
</dbReference>
<dbReference type="EMBL" id="NXIB02000155">
    <property type="protein sequence ID" value="PHX53784.1"/>
    <property type="molecule type" value="Genomic_DNA"/>
</dbReference>
<dbReference type="InterPro" id="IPR017853">
    <property type="entry name" value="GH"/>
</dbReference>
<dbReference type="OrthoDB" id="9759810at2"/>
<feature type="domain" description="Glycosyl hydrolase-like 10" evidence="2">
    <location>
        <begin position="45"/>
        <end position="314"/>
    </location>
</feature>
<dbReference type="Pfam" id="PF02638">
    <property type="entry name" value="GHL10"/>
    <property type="match status" value="1"/>
</dbReference>
<dbReference type="PANTHER" id="PTHR43405:SF1">
    <property type="entry name" value="GLYCOSYL HYDROLASE DIGH"/>
    <property type="match status" value="1"/>
</dbReference>
<dbReference type="Gene3D" id="3.20.20.80">
    <property type="entry name" value="Glycosidases"/>
    <property type="match status" value="1"/>
</dbReference>
<dbReference type="InterPro" id="IPR003790">
    <property type="entry name" value="GHL10"/>
</dbReference>
<proteinExistence type="predicted"/>
<dbReference type="InterPro" id="IPR052177">
    <property type="entry name" value="Divisome_Glycosyl_Hydrolase"/>
</dbReference>
<accession>A0A2G4EW78</accession>
<keyword evidence="4" id="KW-1185">Reference proteome</keyword>
<comment type="caution">
    <text evidence="3">The sequence shown here is derived from an EMBL/GenBank/DDBJ whole genome shotgun (WGS) entry which is preliminary data.</text>
</comment>
<name>A0A2G4EW78_9CYAN</name>
<sequence>MRKPKTFFLSSLFSIGLIISFLLTPGWFPNRANALTPPLPQTSEFRAFWVDAFNPGFKTPQEVTKLIADAQRANANAIVAQVRRRGDAFYTSAIEPRTLDSNVPAGFDPLQDLIDKAHAAGMEVHAWMVTLPVVSGGKLPANHVWQQHGPNAPGRDNWAMLTSSGEAKGFLDPGHPDALDYTVSVYLDLLKRYDVDGVQLDYVRYGGPNWGYNPTAIARFNQQTGRTGKPAPADPAWMQWRRDQVTNLVRKLYVEALAIKPRVKVTAATIAWGDGPKNDEAWYKTQPYREVLQDWRAWLEEGIIDMAMPMTYQREYKPQQKLGFDHWIEYAKDHQYNRQIAIGPGNYLNYIEDTLGQIRRAEAPSAKGNHVAGTVLYSYASTNIYSNVELRSGGSGDLPRQPWKFLSQSNDWFYTALSQPSQYVDGATGKTVQTQPVWATPVGIPDMPWKSRPTLGAIAGMLQKCDSLRDSFASRTCDGANLTLQAIDAGSKVRQLRADGKGWFGAIELSPGTYQLKVDGSQIQQTVNVVAGAVTKINFGAS</sequence>
<dbReference type="SUPFAM" id="SSF51445">
    <property type="entry name" value="(Trans)glycosidases"/>
    <property type="match status" value="1"/>
</dbReference>
<gene>
    <name evidence="3" type="ORF">CP500_019615</name>
</gene>